<gene>
    <name evidence="1" type="ORF">Acr_01g0000480</name>
    <name evidence="2" type="ORF">Acr_01g0000520</name>
</gene>
<dbReference type="AlphaFoldDB" id="A0A7J0E158"/>
<dbReference type="EMBL" id="BJWL01000001">
    <property type="protein sequence ID" value="GFY80239.1"/>
    <property type="molecule type" value="Genomic_DNA"/>
</dbReference>
<protein>
    <submittedName>
        <fullName evidence="2">Uncharacterized protein</fullName>
    </submittedName>
</protein>
<comment type="caution">
    <text evidence="2">The sequence shown here is derived from an EMBL/GenBank/DDBJ whole genome shotgun (WGS) entry which is preliminary data.</text>
</comment>
<name>A0A7J0E158_9ERIC</name>
<proteinExistence type="predicted"/>
<dbReference type="Proteomes" id="UP000585474">
    <property type="component" value="Unassembled WGS sequence"/>
</dbReference>
<dbReference type="PANTHER" id="PTHR35754">
    <property type="entry name" value="ATP SYNTHASE SUBUNIT B"/>
    <property type="match status" value="1"/>
</dbReference>
<sequence>MDELKDLEEAQRTIMSMQSRGLISSSYNDSDSNRFLANFTLLMLQPCGGLDMEKKCQLIHENLPKISAVFLEEAVPCVSEEGRGCEIFTRDCLLMIRKPSKAGHVGATVGVKHKASRFMVGTMRTLNHWAIQAGNCEQKKAGAGSMQSDYEDMAMVGLGAMQDANSTLEDFVSNTL</sequence>
<evidence type="ECO:0000313" key="3">
    <source>
        <dbReference type="Proteomes" id="UP000585474"/>
    </source>
</evidence>
<dbReference type="OrthoDB" id="511315at2759"/>
<evidence type="ECO:0000313" key="2">
    <source>
        <dbReference type="EMBL" id="GFY80243.1"/>
    </source>
</evidence>
<dbReference type="EMBL" id="BJWL01000001">
    <property type="protein sequence ID" value="GFY80243.1"/>
    <property type="molecule type" value="Genomic_DNA"/>
</dbReference>
<dbReference type="PANTHER" id="PTHR35754:SF2">
    <property type="entry name" value="ATP SYNTHASE SUBUNIT B"/>
    <property type="match status" value="1"/>
</dbReference>
<keyword evidence="3" id="KW-1185">Reference proteome</keyword>
<reference evidence="2 3" key="1">
    <citation type="submission" date="2019-07" db="EMBL/GenBank/DDBJ databases">
        <title>De Novo Assembly of kiwifruit Actinidia rufa.</title>
        <authorList>
            <person name="Sugita-Konishi S."/>
            <person name="Sato K."/>
            <person name="Mori E."/>
            <person name="Abe Y."/>
            <person name="Kisaki G."/>
            <person name="Hamano K."/>
            <person name="Suezawa K."/>
            <person name="Otani M."/>
            <person name="Fukuda T."/>
            <person name="Manabe T."/>
            <person name="Gomi K."/>
            <person name="Tabuchi M."/>
            <person name="Akimitsu K."/>
            <person name="Kataoka I."/>
        </authorList>
    </citation>
    <scope>NUCLEOTIDE SEQUENCE [LARGE SCALE GENOMIC DNA]</scope>
    <source>
        <strain evidence="3">cv. Fuchu</strain>
        <strain evidence="2">Fuchu</strain>
    </source>
</reference>
<organism evidence="2 3">
    <name type="scientific">Actinidia rufa</name>
    <dbReference type="NCBI Taxonomy" id="165716"/>
    <lineage>
        <taxon>Eukaryota</taxon>
        <taxon>Viridiplantae</taxon>
        <taxon>Streptophyta</taxon>
        <taxon>Embryophyta</taxon>
        <taxon>Tracheophyta</taxon>
        <taxon>Spermatophyta</taxon>
        <taxon>Magnoliopsida</taxon>
        <taxon>eudicotyledons</taxon>
        <taxon>Gunneridae</taxon>
        <taxon>Pentapetalae</taxon>
        <taxon>asterids</taxon>
        <taxon>Ericales</taxon>
        <taxon>Actinidiaceae</taxon>
        <taxon>Actinidia</taxon>
    </lineage>
</organism>
<evidence type="ECO:0000313" key="1">
    <source>
        <dbReference type="EMBL" id="GFY80239.1"/>
    </source>
</evidence>
<accession>A0A7J0E158</accession>